<proteinExistence type="predicted"/>
<dbReference type="Proteomes" id="UP000606974">
    <property type="component" value="Unassembled WGS sequence"/>
</dbReference>
<evidence type="ECO:0000313" key="2">
    <source>
        <dbReference type="Proteomes" id="UP000606974"/>
    </source>
</evidence>
<organism evidence="1 2">
    <name type="scientific">Endocarpon pusillum</name>
    <dbReference type="NCBI Taxonomy" id="364733"/>
    <lineage>
        <taxon>Eukaryota</taxon>
        <taxon>Fungi</taxon>
        <taxon>Dikarya</taxon>
        <taxon>Ascomycota</taxon>
        <taxon>Pezizomycotina</taxon>
        <taxon>Eurotiomycetes</taxon>
        <taxon>Chaetothyriomycetidae</taxon>
        <taxon>Verrucariales</taxon>
        <taxon>Verrucariaceae</taxon>
        <taxon>Endocarpon</taxon>
    </lineage>
</organism>
<dbReference type="EMBL" id="JAACFV010000078">
    <property type="protein sequence ID" value="KAF7506889.1"/>
    <property type="molecule type" value="Genomic_DNA"/>
</dbReference>
<accession>A0A8H7E1A4</accession>
<name>A0A8H7E1A4_9EURO</name>
<dbReference type="AlphaFoldDB" id="A0A8H7E1A4"/>
<reference evidence="1" key="1">
    <citation type="submission" date="2020-02" db="EMBL/GenBank/DDBJ databases">
        <authorList>
            <person name="Palmer J.M."/>
        </authorList>
    </citation>
    <scope>NUCLEOTIDE SEQUENCE</scope>
    <source>
        <strain evidence="1">EPUS1.4</strain>
        <tissue evidence="1">Thallus</tissue>
    </source>
</reference>
<comment type="caution">
    <text evidence="1">The sequence shown here is derived from an EMBL/GenBank/DDBJ whole genome shotgun (WGS) entry which is preliminary data.</text>
</comment>
<sequence>MLRWTPEIYSTSKDNATATEPQEHLLRAWLMVSDGRYLVILCIDLDLHVPLNRRARSLPTMTWAPNLAKPHSSTLLALMNMRLSSRVQAYKLPSFL</sequence>
<evidence type="ECO:0000313" key="1">
    <source>
        <dbReference type="EMBL" id="KAF7506889.1"/>
    </source>
</evidence>
<protein>
    <submittedName>
        <fullName evidence="1">Uncharacterized protein</fullName>
    </submittedName>
</protein>
<keyword evidence="2" id="KW-1185">Reference proteome</keyword>
<gene>
    <name evidence="1" type="ORF">GJ744_011130</name>
</gene>